<dbReference type="AlphaFoldDB" id="A0A1L9SU01"/>
<keyword evidence="2 6" id="KW-0812">Transmembrane</keyword>
<keyword evidence="3 6" id="KW-1133">Transmembrane helix</keyword>
<dbReference type="PANTHER" id="PTHR47685:SF1">
    <property type="entry name" value="MAGNESIUM TRANSPORT PROTEIN CORA"/>
    <property type="match status" value="1"/>
</dbReference>
<evidence type="ECO:0000256" key="3">
    <source>
        <dbReference type="ARBA" id="ARBA00022989"/>
    </source>
</evidence>
<organism evidence="7 8">
    <name type="scientific">Penicilliopsis zonata CBS 506.65</name>
    <dbReference type="NCBI Taxonomy" id="1073090"/>
    <lineage>
        <taxon>Eukaryota</taxon>
        <taxon>Fungi</taxon>
        <taxon>Dikarya</taxon>
        <taxon>Ascomycota</taxon>
        <taxon>Pezizomycotina</taxon>
        <taxon>Eurotiomycetes</taxon>
        <taxon>Eurotiomycetidae</taxon>
        <taxon>Eurotiales</taxon>
        <taxon>Aspergillaceae</taxon>
        <taxon>Penicilliopsis</taxon>
    </lineage>
</organism>
<dbReference type="SUPFAM" id="SSF144083">
    <property type="entry name" value="Magnesium transport protein CorA, transmembrane region"/>
    <property type="match status" value="1"/>
</dbReference>
<dbReference type="PANTHER" id="PTHR47685">
    <property type="entry name" value="MAGNESIUM TRANSPORT PROTEIN CORA"/>
    <property type="match status" value="1"/>
</dbReference>
<dbReference type="VEuPathDB" id="FungiDB:ASPZODRAFT_206942"/>
<comment type="subcellular location">
    <subcellularLocation>
        <location evidence="1">Membrane</location>
        <topology evidence="1">Multi-pass membrane protein</topology>
    </subcellularLocation>
</comment>
<dbReference type="OrthoDB" id="341259at2759"/>
<dbReference type="Proteomes" id="UP000184188">
    <property type="component" value="Unassembled WGS sequence"/>
</dbReference>
<name>A0A1L9SU01_9EURO</name>
<reference evidence="8" key="1">
    <citation type="journal article" date="2017" name="Genome Biol.">
        <title>Comparative genomics reveals high biological diversity and specific adaptations in the industrially and medically important fungal genus Aspergillus.</title>
        <authorList>
            <person name="de Vries R.P."/>
            <person name="Riley R."/>
            <person name="Wiebenga A."/>
            <person name="Aguilar-Osorio G."/>
            <person name="Amillis S."/>
            <person name="Uchima C.A."/>
            <person name="Anderluh G."/>
            <person name="Asadollahi M."/>
            <person name="Askin M."/>
            <person name="Barry K."/>
            <person name="Battaglia E."/>
            <person name="Bayram O."/>
            <person name="Benocci T."/>
            <person name="Braus-Stromeyer S.A."/>
            <person name="Caldana C."/>
            <person name="Canovas D."/>
            <person name="Cerqueira G.C."/>
            <person name="Chen F."/>
            <person name="Chen W."/>
            <person name="Choi C."/>
            <person name="Clum A."/>
            <person name="Dos Santos R.A."/>
            <person name="Damasio A.R."/>
            <person name="Diallinas G."/>
            <person name="Emri T."/>
            <person name="Fekete E."/>
            <person name="Flipphi M."/>
            <person name="Freyberg S."/>
            <person name="Gallo A."/>
            <person name="Gournas C."/>
            <person name="Habgood R."/>
            <person name="Hainaut M."/>
            <person name="Harispe M.L."/>
            <person name="Henrissat B."/>
            <person name="Hilden K.S."/>
            <person name="Hope R."/>
            <person name="Hossain A."/>
            <person name="Karabika E."/>
            <person name="Karaffa L."/>
            <person name="Karanyi Z."/>
            <person name="Krasevec N."/>
            <person name="Kuo A."/>
            <person name="Kusch H."/>
            <person name="LaButti K."/>
            <person name="Lagendijk E.L."/>
            <person name="Lapidus A."/>
            <person name="Levasseur A."/>
            <person name="Lindquist E."/>
            <person name="Lipzen A."/>
            <person name="Logrieco A.F."/>
            <person name="MacCabe A."/>
            <person name="Maekelae M.R."/>
            <person name="Malavazi I."/>
            <person name="Melin P."/>
            <person name="Meyer V."/>
            <person name="Mielnichuk N."/>
            <person name="Miskei M."/>
            <person name="Molnar A.P."/>
            <person name="Mule G."/>
            <person name="Ngan C.Y."/>
            <person name="Orejas M."/>
            <person name="Orosz E."/>
            <person name="Ouedraogo J.P."/>
            <person name="Overkamp K.M."/>
            <person name="Park H.-S."/>
            <person name="Perrone G."/>
            <person name="Piumi F."/>
            <person name="Punt P.J."/>
            <person name="Ram A.F."/>
            <person name="Ramon A."/>
            <person name="Rauscher S."/>
            <person name="Record E."/>
            <person name="Riano-Pachon D.M."/>
            <person name="Robert V."/>
            <person name="Roehrig J."/>
            <person name="Ruller R."/>
            <person name="Salamov A."/>
            <person name="Salih N.S."/>
            <person name="Samson R.A."/>
            <person name="Sandor E."/>
            <person name="Sanguinetti M."/>
            <person name="Schuetze T."/>
            <person name="Sepcic K."/>
            <person name="Shelest E."/>
            <person name="Sherlock G."/>
            <person name="Sophianopoulou V."/>
            <person name="Squina F.M."/>
            <person name="Sun H."/>
            <person name="Susca A."/>
            <person name="Todd R.B."/>
            <person name="Tsang A."/>
            <person name="Unkles S.E."/>
            <person name="van de Wiele N."/>
            <person name="van Rossen-Uffink D."/>
            <person name="Oliveira J.V."/>
            <person name="Vesth T.C."/>
            <person name="Visser J."/>
            <person name="Yu J.-H."/>
            <person name="Zhou M."/>
            <person name="Andersen M.R."/>
            <person name="Archer D.B."/>
            <person name="Baker S.E."/>
            <person name="Benoit I."/>
            <person name="Brakhage A.A."/>
            <person name="Braus G.H."/>
            <person name="Fischer R."/>
            <person name="Frisvad J.C."/>
            <person name="Goldman G.H."/>
            <person name="Houbraken J."/>
            <person name="Oakley B."/>
            <person name="Pocsi I."/>
            <person name="Scazzocchio C."/>
            <person name="Seiboth B."/>
            <person name="vanKuyk P.A."/>
            <person name="Wortman J."/>
            <person name="Dyer P.S."/>
            <person name="Grigoriev I.V."/>
        </authorList>
    </citation>
    <scope>NUCLEOTIDE SEQUENCE [LARGE SCALE GENOMIC DNA]</scope>
    <source>
        <strain evidence="8">CBS 506.65</strain>
    </source>
</reference>
<accession>A0A1L9SU01</accession>
<evidence type="ECO:0000313" key="8">
    <source>
        <dbReference type="Proteomes" id="UP000184188"/>
    </source>
</evidence>
<dbReference type="Gene3D" id="1.20.58.340">
    <property type="entry name" value="Magnesium transport protein CorA, transmembrane region"/>
    <property type="match status" value="1"/>
</dbReference>
<keyword evidence="4 6" id="KW-0472">Membrane</keyword>
<evidence type="ECO:0000256" key="6">
    <source>
        <dbReference type="SAM" id="Phobius"/>
    </source>
</evidence>
<protein>
    <submittedName>
        <fullName evidence="7">Uncharacterized protein</fullName>
    </submittedName>
</protein>
<evidence type="ECO:0000256" key="5">
    <source>
        <dbReference type="SAM" id="MobiDB-lite"/>
    </source>
</evidence>
<feature type="compositionally biased region" description="Basic and acidic residues" evidence="5">
    <location>
        <begin position="32"/>
        <end position="42"/>
    </location>
</feature>
<feature type="region of interest" description="Disordered" evidence="5">
    <location>
        <begin position="1"/>
        <end position="77"/>
    </location>
</feature>
<dbReference type="InterPro" id="IPR045863">
    <property type="entry name" value="CorA_TM1_TM2"/>
</dbReference>
<dbReference type="InterPro" id="IPR050829">
    <property type="entry name" value="CorA_MIT"/>
</dbReference>
<evidence type="ECO:0000256" key="4">
    <source>
        <dbReference type="ARBA" id="ARBA00023136"/>
    </source>
</evidence>
<proteinExistence type="predicted"/>
<dbReference type="Pfam" id="PF01544">
    <property type="entry name" value="CorA"/>
    <property type="match status" value="1"/>
</dbReference>
<evidence type="ECO:0000256" key="1">
    <source>
        <dbReference type="ARBA" id="ARBA00004141"/>
    </source>
</evidence>
<dbReference type="InterPro" id="IPR002523">
    <property type="entry name" value="MgTranspt_CorA/ZnTranspt_ZntB"/>
</dbReference>
<dbReference type="GO" id="GO:0046873">
    <property type="term" value="F:metal ion transmembrane transporter activity"/>
    <property type="evidence" value="ECO:0007669"/>
    <property type="project" value="InterPro"/>
</dbReference>
<gene>
    <name evidence="7" type="ORF">ASPZODRAFT_206942</name>
</gene>
<feature type="compositionally biased region" description="Polar residues" evidence="5">
    <location>
        <begin position="63"/>
        <end position="73"/>
    </location>
</feature>
<sequence>MKPACLKAKMKKTKQPDRAQAPQRGSNSPDACDNKDGNESSEKGGATHQISQNYNDKHDMEQNDSTDGVSKETASTDRTYERVALYMPYLTFGKCYRDDAKDGEADKNCRDKYQQLLDAYKEKIIHGSRTFDQFYYDSMSDMKGRDASQVVTRALTNHHSGDGIETEPWWPILAVDQLWLWVIDEETIVTCSTHRRDGLADPVVERIWNYLREKKGKGKGQPPPSSVDEMSRFIVNFCTSFVNETSWEASISGRPQGTCSVVETQSSRKSPREIFAETINKKADDEKEMFRGFKEKMRLKKDESEAQDQTHRTILNQQEETQNWQSISKAATVLNEVKDVLDELNILRAALMQQQSVWNELFKGGAELKSERAPTYTIQQIDEMTKITEAIQLSVKDILGLEQNGINIIEAFLSRGQAKESIQQGKTLMVFTVITIFFVPMSFLTSLFALNVSSFQHDPQNNLIYEPGWIFPIIFCTSIGLGLVIIFFAFYFDYARKTWNHFVKGGDGGGPVVSHTTSTTSLAQKAHGSVVSYSQPPEVLEKKSGGEGMWRLGFNQKRAPYHIV</sequence>
<evidence type="ECO:0000256" key="2">
    <source>
        <dbReference type="ARBA" id="ARBA00022692"/>
    </source>
</evidence>
<dbReference type="GeneID" id="34614113"/>
<dbReference type="GO" id="GO:0016020">
    <property type="term" value="C:membrane"/>
    <property type="evidence" value="ECO:0007669"/>
    <property type="project" value="UniProtKB-SubCell"/>
</dbReference>
<keyword evidence="8" id="KW-1185">Reference proteome</keyword>
<dbReference type="EMBL" id="KV878336">
    <property type="protein sequence ID" value="OJJ50553.1"/>
    <property type="molecule type" value="Genomic_DNA"/>
</dbReference>
<evidence type="ECO:0000313" key="7">
    <source>
        <dbReference type="EMBL" id="OJJ50553.1"/>
    </source>
</evidence>
<feature type="transmembrane region" description="Helical" evidence="6">
    <location>
        <begin position="469"/>
        <end position="492"/>
    </location>
</feature>
<dbReference type="RefSeq" id="XP_022585063.1">
    <property type="nucleotide sequence ID" value="XM_022727649.1"/>
</dbReference>
<feature type="transmembrane region" description="Helical" evidence="6">
    <location>
        <begin position="428"/>
        <end position="449"/>
    </location>
</feature>